<keyword evidence="3" id="KW-1185">Reference proteome</keyword>
<feature type="signal peptide" evidence="1">
    <location>
        <begin position="1"/>
        <end position="23"/>
    </location>
</feature>
<organism evidence="2 3">
    <name type="scientific">Microbacterium gilvum</name>
    <dbReference type="NCBI Taxonomy" id="1336204"/>
    <lineage>
        <taxon>Bacteria</taxon>
        <taxon>Bacillati</taxon>
        <taxon>Actinomycetota</taxon>
        <taxon>Actinomycetes</taxon>
        <taxon>Micrococcales</taxon>
        <taxon>Microbacteriaceae</taxon>
        <taxon>Microbacterium</taxon>
    </lineage>
</organism>
<evidence type="ECO:0000256" key="1">
    <source>
        <dbReference type="SAM" id="SignalP"/>
    </source>
</evidence>
<proteinExistence type="predicted"/>
<dbReference type="Pfam" id="PF01547">
    <property type="entry name" value="SBP_bac_1"/>
    <property type="match status" value="1"/>
</dbReference>
<comment type="caution">
    <text evidence="2">The sequence shown here is derived from an EMBL/GenBank/DDBJ whole genome shotgun (WGS) entry which is preliminary data.</text>
</comment>
<dbReference type="SUPFAM" id="SSF53850">
    <property type="entry name" value="Periplasmic binding protein-like II"/>
    <property type="match status" value="1"/>
</dbReference>
<dbReference type="PANTHER" id="PTHR43649">
    <property type="entry name" value="ARABINOSE-BINDING PROTEIN-RELATED"/>
    <property type="match status" value="1"/>
</dbReference>
<dbReference type="Gene3D" id="3.40.190.10">
    <property type="entry name" value="Periplasmic binding protein-like II"/>
    <property type="match status" value="2"/>
</dbReference>
<sequence length="432" mass="44715">MPSSSCTLRVVAGLGLVGVLALAGCGRADDAAAPAAADTVVDDSAATGTVSLWAPDGDAKVLDEVLAPFLADNPDLDLEITLVPEAEYETKLRSAIAAGTGPDLAQLYPETETQFLETGAFAAVPDGLVDAGSFFPGAWDSGVLDDVAYSVPWYSYTYTLVYRSDLAEAAGVDAPATWDETVPFFEALQSAGAERGLGADIGWDKYTGQTLAQFIWQAGGSLLSDDATAWTLDTPETVAAIEYNASFFTSGVADLDGPQFLDAQPYFVDAKTAASITGPWVIGQLDEVAGEDGWTAEHVATAPLPSGDGGSVGALAGGNWGVLADSDAADAAWKLIRHMADSETQLAQYAAYGSMPAVAAAWDDPAIADQPLLDAFYDQLQTAQTYPASTTWPQIAAQLGTELEQVAKGQKTAEQAAADIQSFADGLGTGAE</sequence>
<dbReference type="PANTHER" id="PTHR43649:SF12">
    <property type="entry name" value="DIACETYLCHITOBIOSE BINDING PROTEIN DASA"/>
    <property type="match status" value="1"/>
</dbReference>
<dbReference type="Proteomes" id="UP001501645">
    <property type="component" value="Unassembled WGS sequence"/>
</dbReference>
<reference evidence="3" key="1">
    <citation type="journal article" date="2019" name="Int. J. Syst. Evol. Microbiol.">
        <title>The Global Catalogue of Microorganisms (GCM) 10K type strain sequencing project: providing services to taxonomists for standard genome sequencing and annotation.</title>
        <authorList>
            <consortium name="The Broad Institute Genomics Platform"/>
            <consortium name="The Broad Institute Genome Sequencing Center for Infectious Disease"/>
            <person name="Wu L."/>
            <person name="Ma J."/>
        </authorList>
    </citation>
    <scope>NUCLEOTIDE SEQUENCE [LARGE SCALE GENOMIC DNA]</scope>
    <source>
        <strain evidence="3">JCM 18537</strain>
    </source>
</reference>
<dbReference type="InterPro" id="IPR006059">
    <property type="entry name" value="SBP"/>
</dbReference>
<protein>
    <submittedName>
        <fullName evidence="2">Extracellular solute-binding protein</fullName>
    </submittedName>
</protein>
<name>A0ABP9A234_9MICO</name>
<feature type="chain" id="PRO_5047122913" evidence="1">
    <location>
        <begin position="24"/>
        <end position="432"/>
    </location>
</feature>
<evidence type="ECO:0000313" key="2">
    <source>
        <dbReference type="EMBL" id="GAA4771233.1"/>
    </source>
</evidence>
<dbReference type="RefSeq" id="WP_345437455.1">
    <property type="nucleotide sequence ID" value="NZ_BAABKO010000002.1"/>
</dbReference>
<dbReference type="InterPro" id="IPR050490">
    <property type="entry name" value="Bact_solute-bd_prot1"/>
</dbReference>
<evidence type="ECO:0000313" key="3">
    <source>
        <dbReference type="Proteomes" id="UP001501645"/>
    </source>
</evidence>
<gene>
    <name evidence="2" type="ORF">GCM10023351_13970</name>
</gene>
<keyword evidence="1" id="KW-0732">Signal</keyword>
<accession>A0ABP9A234</accession>
<dbReference type="EMBL" id="BAABKO010000002">
    <property type="protein sequence ID" value="GAA4771233.1"/>
    <property type="molecule type" value="Genomic_DNA"/>
</dbReference>